<dbReference type="GO" id="GO:0016740">
    <property type="term" value="F:transferase activity"/>
    <property type="evidence" value="ECO:0007669"/>
    <property type="project" value="UniProtKB-KW"/>
</dbReference>
<feature type="domain" description="Aminoglycoside phosphotransferase" evidence="1">
    <location>
        <begin position="58"/>
        <end position="260"/>
    </location>
</feature>
<dbReference type="InterPro" id="IPR011009">
    <property type="entry name" value="Kinase-like_dom_sf"/>
</dbReference>
<dbReference type="InterPro" id="IPR002575">
    <property type="entry name" value="Aminoglycoside_PTrfase"/>
</dbReference>
<evidence type="ECO:0000313" key="3">
    <source>
        <dbReference type="Proteomes" id="UP000249341"/>
    </source>
</evidence>
<gene>
    <name evidence="2" type="ORF">B0I29_104484</name>
</gene>
<sequence length="325" mass="34999">MEIRPVTLPDVPYDATSVRPEWSDLPRRVREVISVRLASPVVAARSAGGGFTRAFAAVLTTEAGSSTFVKAAPLREPASEWYAREAAITHALPDSVRAARPRWTLAEAGWYALGLDAIDGRIPSLPWSRLHVESALEAWSTAAAALATPPPSLNGLPPLPSILRAEMSWWQLIESGHERMPSTARETTAASRLGELAALERALPALAAGTGMCHGDLRVDNVMIDNSGTAWLCDWTWPCLGAPWYDTVTLLVSAYASGLDVDAYLRPWNPPPDGVDGALAALAGYWLVRAADGPSSASPHSRQHQRFSGTQALSWLAERRGWPSP</sequence>
<keyword evidence="3" id="KW-1185">Reference proteome</keyword>
<protein>
    <submittedName>
        <fullName evidence="2">Phosphotransferase family enzyme</fullName>
    </submittedName>
</protein>
<comment type="caution">
    <text evidence="2">The sequence shown here is derived from an EMBL/GenBank/DDBJ whole genome shotgun (WGS) entry which is preliminary data.</text>
</comment>
<evidence type="ECO:0000313" key="2">
    <source>
        <dbReference type="EMBL" id="RAK39942.1"/>
    </source>
</evidence>
<dbReference type="Pfam" id="PF01636">
    <property type="entry name" value="APH"/>
    <property type="match status" value="1"/>
</dbReference>
<reference evidence="2 3" key="1">
    <citation type="submission" date="2018-06" db="EMBL/GenBank/DDBJ databases">
        <title>Genomic Encyclopedia of Type Strains, Phase III (KMG-III): the genomes of soil and plant-associated and newly described type strains.</title>
        <authorList>
            <person name="Whitman W."/>
        </authorList>
    </citation>
    <scope>NUCLEOTIDE SEQUENCE [LARGE SCALE GENOMIC DNA]</scope>
    <source>
        <strain evidence="2 3">CGMCC 4.7090</strain>
    </source>
</reference>
<dbReference type="Proteomes" id="UP000249341">
    <property type="component" value="Unassembled WGS sequence"/>
</dbReference>
<name>A0A327ZFG3_9ACTN</name>
<evidence type="ECO:0000259" key="1">
    <source>
        <dbReference type="Pfam" id="PF01636"/>
    </source>
</evidence>
<organism evidence="2 3">
    <name type="scientific">Actinoplanes lutulentus</name>
    <dbReference type="NCBI Taxonomy" id="1287878"/>
    <lineage>
        <taxon>Bacteria</taxon>
        <taxon>Bacillati</taxon>
        <taxon>Actinomycetota</taxon>
        <taxon>Actinomycetes</taxon>
        <taxon>Micromonosporales</taxon>
        <taxon>Micromonosporaceae</taxon>
        <taxon>Actinoplanes</taxon>
    </lineage>
</organism>
<dbReference type="SUPFAM" id="SSF56112">
    <property type="entry name" value="Protein kinase-like (PK-like)"/>
    <property type="match status" value="1"/>
</dbReference>
<proteinExistence type="predicted"/>
<dbReference type="RefSeq" id="WP_111649108.1">
    <property type="nucleotide sequence ID" value="NZ_JACHWI010000001.1"/>
</dbReference>
<dbReference type="Gene3D" id="3.90.1200.10">
    <property type="match status" value="1"/>
</dbReference>
<dbReference type="EMBL" id="QLMJ01000004">
    <property type="protein sequence ID" value="RAK39942.1"/>
    <property type="molecule type" value="Genomic_DNA"/>
</dbReference>
<dbReference type="AlphaFoldDB" id="A0A327ZFG3"/>
<dbReference type="OrthoDB" id="2570531at2"/>
<accession>A0A327ZFG3</accession>
<keyword evidence="2" id="KW-0808">Transferase</keyword>